<proteinExistence type="predicted"/>
<reference evidence="2" key="1">
    <citation type="journal article" date="2021" name="PeerJ">
        <title>Extensive microbial diversity within the chicken gut microbiome revealed by metagenomics and culture.</title>
        <authorList>
            <person name="Gilroy R."/>
            <person name="Ravi A."/>
            <person name="Getino M."/>
            <person name="Pursley I."/>
            <person name="Horton D.L."/>
            <person name="Alikhan N.F."/>
            <person name="Baker D."/>
            <person name="Gharbi K."/>
            <person name="Hall N."/>
            <person name="Watson M."/>
            <person name="Adriaenssens E.M."/>
            <person name="Foster-Nyarko E."/>
            <person name="Jarju S."/>
            <person name="Secka A."/>
            <person name="Antonio M."/>
            <person name="Oren A."/>
            <person name="Chaudhuri R.R."/>
            <person name="La Ragione R."/>
            <person name="Hildebrand F."/>
            <person name="Pallen M.J."/>
        </authorList>
    </citation>
    <scope>NUCLEOTIDE SEQUENCE</scope>
    <source>
        <strain evidence="2">USASDec5-558</strain>
    </source>
</reference>
<accession>A0A9D2AZI5</accession>
<dbReference type="NCBIfam" id="TIGR00249">
    <property type="entry name" value="sixA"/>
    <property type="match status" value="1"/>
</dbReference>
<gene>
    <name evidence="2" type="primary">sixA</name>
    <name evidence="2" type="ORF">H9850_00690</name>
</gene>
<sequence>MRVIIMRHGDAVFQGAERVLSSRGEQEARLTGLKLVSAFNITKIFCSSKRRAQQTAQIVHGLMRGCNVPEVQVLNELNPYGDASLVRDYLDAVCEPSDTVLLISHIPQVVNLSWTFCQQEIELPTFFTAGALVLEPRKKANKAESSSAFTSYCPCLFLAPNRELRLSSTPETVAAASAAHAVTSSASSHLVNSTISPLHTVPFASAPFAAACSVESHSEDVTTPDEPLNADPLRECAALLIPSPQFYSAPTTADLAQSSVPEHSQSVEYPTLMASAHESEGAVTGKHLHTAAATAAAAAAVAASALVVPAVKLSENGTLPLAVAVAAATIPAAVRKAQVATSATANQSQNEPKDTISAGAVHNRHSQRMLSLLSTAHA</sequence>
<dbReference type="EMBL" id="DXEV01000017">
    <property type="protein sequence ID" value="HIX55972.1"/>
    <property type="molecule type" value="Genomic_DNA"/>
</dbReference>
<feature type="region of interest" description="Disordered" evidence="1">
    <location>
        <begin position="342"/>
        <end position="362"/>
    </location>
</feature>
<dbReference type="GO" id="GO:0005737">
    <property type="term" value="C:cytoplasm"/>
    <property type="evidence" value="ECO:0007669"/>
    <property type="project" value="InterPro"/>
</dbReference>
<dbReference type="Pfam" id="PF00300">
    <property type="entry name" value="His_Phos_1"/>
    <property type="match status" value="1"/>
</dbReference>
<dbReference type="Proteomes" id="UP000886829">
    <property type="component" value="Unassembled WGS sequence"/>
</dbReference>
<dbReference type="AlphaFoldDB" id="A0A9D2AZI5"/>
<reference evidence="2" key="2">
    <citation type="submission" date="2021-04" db="EMBL/GenBank/DDBJ databases">
        <authorList>
            <person name="Gilroy R."/>
        </authorList>
    </citation>
    <scope>NUCLEOTIDE SEQUENCE</scope>
    <source>
        <strain evidence="2">USASDec5-558</strain>
    </source>
</reference>
<evidence type="ECO:0000256" key="1">
    <source>
        <dbReference type="SAM" id="MobiDB-lite"/>
    </source>
</evidence>
<dbReference type="Gene3D" id="3.40.50.1240">
    <property type="entry name" value="Phosphoglycerate mutase-like"/>
    <property type="match status" value="1"/>
</dbReference>
<dbReference type="GO" id="GO:0101006">
    <property type="term" value="F:protein histidine phosphatase activity"/>
    <property type="evidence" value="ECO:0007669"/>
    <property type="project" value="InterPro"/>
</dbReference>
<evidence type="ECO:0000313" key="2">
    <source>
        <dbReference type="EMBL" id="HIX55972.1"/>
    </source>
</evidence>
<dbReference type="InterPro" id="IPR004449">
    <property type="entry name" value="SixA"/>
</dbReference>
<protein>
    <submittedName>
        <fullName evidence="2">Phosphohistidine phosphatase SixA</fullName>
    </submittedName>
</protein>
<comment type="caution">
    <text evidence="2">The sequence shown here is derived from an EMBL/GenBank/DDBJ whole genome shotgun (WGS) entry which is preliminary data.</text>
</comment>
<dbReference type="CDD" id="cd07067">
    <property type="entry name" value="HP_PGM_like"/>
    <property type="match status" value="1"/>
</dbReference>
<dbReference type="InterPro" id="IPR029033">
    <property type="entry name" value="His_PPase_superfam"/>
</dbReference>
<name>A0A9D2AZI5_9GAMM</name>
<dbReference type="InterPro" id="IPR013078">
    <property type="entry name" value="His_Pase_superF_clade-1"/>
</dbReference>
<dbReference type="SUPFAM" id="SSF53254">
    <property type="entry name" value="Phosphoglycerate mutase-like"/>
    <property type="match status" value="1"/>
</dbReference>
<organism evidence="2 3">
    <name type="scientific">Candidatus Anaerobiospirillum pullistercoris</name>
    <dbReference type="NCBI Taxonomy" id="2838452"/>
    <lineage>
        <taxon>Bacteria</taxon>
        <taxon>Pseudomonadati</taxon>
        <taxon>Pseudomonadota</taxon>
        <taxon>Gammaproteobacteria</taxon>
        <taxon>Aeromonadales</taxon>
        <taxon>Succinivibrionaceae</taxon>
        <taxon>Anaerobiospirillum</taxon>
    </lineage>
</organism>
<evidence type="ECO:0000313" key="3">
    <source>
        <dbReference type="Proteomes" id="UP000886829"/>
    </source>
</evidence>